<evidence type="ECO:0000313" key="12">
    <source>
        <dbReference type="EMBL" id="MBZ6078366.1"/>
    </source>
</evidence>
<dbReference type="InterPro" id="IPR011051">
    <property type="entry name" value="RmlC_Cupin_sf"/>
</dbReference>
<evidence type="ECO:0000256" key="8">
    <source>
        <dbReference type="RuleBase" id="RU004190"/>
    </source>
</evidence>
<dbReference type="InterPro" id="IPR049577">
    <property type="entry name" value="GMPP_N"/>
</dbReference>
<keyword evidence="4 12" id="KW-0548">Nucleotidyltransferase</keyword>
<evidence type="ECO:0000259" key="11">
    <source>
        <dbReference type="Pfam" id="PF22640"/>
    </source>
</evidence>
<keyword evidence="13" id="KW-1185">Reference proteome</keyword>
<dbReference type="InterPro" id="IPR005835">
    <property type="entry name" value="NTP_transferase_dom"/>
</dbReference>
<dbReference type="CDD" id="cd02213">
    <property type="entry name" value="cupin_PMI_typeII_C"/>
    <property type="match status" value="1"/>
</dbReference>
<dbReference type="SUPFAM" id="SSF53448">
    <property type="entry name" value="Nucleotide-diphospho-sugar transferases"/>
    <property type="match status" value="1"/>
</dbReference>
<dbReference type="PANTHER" id="PTHR46390">
    <property type="entry name" value="MANNOSE-1-PHOSPHATE GUANYLYLTRANSFERASE"/>
    <property type="match status" value="1"/>
</dbReference>
<comment type="similarity">
    <text evidence="1 8">Belongs to the mannose-6-phosphate isomerase type 2 family.</text>
</comment>
<protein>
    <recommendedName>
        <fullName evidence="2">mannose-1-phosphate guanylyltransferase</fullName>
        <ecNumber evidence="2">2.7.7.13</ecNumber>
    </recommendedName>
</protein>
<dbReference type="InterPro" id="IPR054566">
    <property type="entry name" value="ManC/GMP-like_b-helix"/>
</dbReference>
<dbReference type="Proteomes" id="UP000704176">
    <property type="component" value="Unassembled WGS sequence"/>
</dbReference>
<dbReference type="SUPFAM" id="SSF51182">
    <property type="entry name" value="RmlC-like cupins"/>
    <property type="match status" value="1"/>
</dbReference>
<dbReference type="Gene3D" id="2.60.120.10">
    <property type="entry name" value="Jelly Rolls"/>
    <property type="match status" value="1"/>
</dbReference>
<dbReference type="GO" id="GO:0004475">
    <property type="term" value="F:mannose-1-phosphate guanylyltransferase (GTP) activity"/>
    <property type="evidence" value="ECO:0007669"/>
    <property type="project" value="UniProtKB-EC"/>
</dbReference>
<evidence type="ECO:0000259" key="9">
    <source>
        <dbReference type="Pfam" id="PF00483"/>
    </source>
</evidence>
<comment type="caution">
    <text evidence="12">The sequence shown here is derived from an EMBL/GenBank/DDBJ whole genome shotgun (WGS) entry which is preliminary data.</text>
</comment>
<accession>A0ABS7VS25</accession>
<evidence type="ECO:0000256" key="4">
    <source>
        <dbReference type="ARBA" id="ARBA00022695"/>
    </source>
</evidence>
<dbReference type="InterPro" id="IPR006375">
    <property type="entry name" value="Man1P_GuaTrfase/Man6P_Isoase"/>
</dbReference>
<dbReference type="Pfam" id="PF22640">
    <property type="entry name" value="ManC_GMP_beta-helix"/>
    <property type="match status" value="1"/>
</dbReference>
<dbReference type="Pfam" id="PF00483">
    <property type="entry name" value="NTP_transferase"/>
    <property type="match status" value="1"/>
</dbReference>
<keyword evidence="3 12" id="KW-0808">Transferase</keyword>
<evidence type="ECO:0000259" key="10">
    <source>
        <dbReference type="Pfam" id="PF01050"/>
    </source>
</evidence>
<evidence type="ECO:0000256" key="3">
    <source>
        <dbReference type="ARBA" id="ARBA00022679"/>
    </source>
</evidence>
<comment type="catalytic activity">
    <reaction evidence="7">
        <text>alpha-D-mannose 1-phosphate + GTP + H(+) = GDP-alpha-D-mannose + diphosphate</text>
        <dbReference type="Rhea" id="RHEA:15229"/>
        <dbReference type="ChEBI" id="CHEBI:15378"/>
        <dbReference type="ChEBI" id="CHEBI:33019"/>
        <dbReference type="ChEBI" id="CHEBI:37565"/>
        <dbReference type="ChEBI" id="CHEBI:57527"/>
        <dbReference type="ChEBI" id="CHEBI:58409"/>
        <dbReference type="EC" id="2.7.7.13"/>
    </reaction>
</comment>
<dbReference type="InterPro" id="IPR014710">
    <property type="entry name" value="RmlC-like_jellyroll"/>
</dbReference>
<proteinExistence type="inferred from homology"/>
<organism evidence="12 13">
    <name type="scientific">Microvirga puerhi</name>
    <dbReference type="NCBI Taxonomy" id="2876078"/>
    <lineage>
        <taxon>Bacteria</taxon>
        <taxon>Pseudomonadati</taxon>
        <taxon>Pseudomonadota</taxon>
        <taxon>Alphaproteobacteria</taxon>
        <taxon>Hyphomicrobiales</taxon>
        <taxon>Methylobacteriaceae</taxon>
        <taxon>Microvirga</taxon>
    </lineage>
</organism>
<dbReference type="EC" id="2.7.7.13" evidence="2"/>
<evidence type="ECO:0000256" key="5">
    <source>
        <dbReference type="ARBA" id="ARBA00022741"/>
    </source>
</evidence>
<dbReference type="Gene3D" id="3.90.550.10">
    <property type="entry name" value="Spore Coat Polysaccharide Biosynthesis Protein SpsA, Chain A"/>
    <property type="match status" value="1"/>
</dbReference>
<dbReference type="InterPro" id="IPR051161">
    <property type="entry name" value="Mannose-6P_isomerase_type2"/>
</dbReference>
<dbReference type="PANTHER" id="PTHR46390:SF1">
    <property type="entry name" value="MANNOSE-1-PHOSPHATE GUANYLYLTRANSFERASE"/>
    <property type="match status" value="1"/>
</dbReference>
<dbReference type="InterPro" id="IPR029044">
    <property type="entry name" value="Nucleotide-diphossugar_trans"/>
</dbReference>
<reference evidence="12 13" key="1">
    <citation type="submission" date="2021-09" db="EMBL/GenBank/DDBJ databases">
        <title>The complete genome sequence of a new microorganism.</title>
        <authorList>
            <person name="Zi Z."/>
        </authorList>
    </citation>
    <scope>NUCLEOTIDE SEQUENCE [LARGE SCALE GENOMIC DNA]</scope>
    <source>
        <strain evidence="12 13">WGZ8</strain>
    </source>
</reference>
<dbReference type="CDD" id="cd02509">
    <property type="entry name" value="GDP-M1P_Guanylyltransferase"/>
    <property type="match status" value="1"/>
</dbReference>
<dbReference type="Pfam" id="PF01050">
    <property type="entry name" value="MannoseP_isomer"/>
    <property type="match status" value="1"/>
</dbReference>
<sequence>MGKIIPVLLSGGTGSRLWPLSRQNYPKQLLRLTGRETLLQQAAERVSDRSVFEAPIVVANAQHRFTIAEQLREIGISDARIVLEPASRNTAPASAAAALVAIRQQPEAILLITPTDHAIENIDAFRAAIAKGIEWARKGLFVLFAIRPSAPETGFGYIHLGQCLEPDDVCEVRGFREKPDLATAEQFFRSGAYAWNSGIFLLSAQRLLNELATWEPALLNACEHSVRAASADLDFLRLESEAFSRATDISLDHAVLERTHNMAAVLSPFSWHDIGSWSAIWGREHKDGRANVVSGQVFLQDTEGSYIRSEGPLIATMGIRNLIVVATSDAILVAERDHAQDVRKLVDDMKGQGLGAAIQTAEAYRPWGSYRCLHGGEGFLVKHIRVNPGARLSLQKHYHRSEHWVVVRGQALVTRDRERLLLRENESIDIPCGCIHRLENSGSSFLDLIEVQSGAHLSEDDIVRLEDDYARL</sequence>
<dbReference type="GO" id="GO:0004476">
    <property type="term" value="F:mannose-6-phosphate isomerase activity"/>
    <property type="evidence" value="ECO:0007669"/>
    <property type="project" value="UniProtKB-EC"/>
</dbReference>
<dbReference type="RefSeq" id="WP_224315114.1">
    <property type="nucleotide sequence ID" value="NZ_JAIRBM010000017.1"/>
</dbReference>
<evidence type="ECO:0000256" key="2">
    <source>
        <dbReference type="ARBA" id="ARBA00012387"/>
    </source>
</evidence>
<keyword evidence="6" id="KW-0342">GTP-binding</keyword>
<gene>
    <name evidence="12" type="ORF">K9B37_19085</name>
</gene>
<evidence type="ECO:0000256" key="1">
    <source>
        <dbReference type="ARBA" id="ARBA00006115"/>
    </source>
</evidence>
<feature type="domain" description="MannoseP isomerase/GMP-like beta-helix" evidence="11">
    <location>
        <begin position="301"/>
        <end position="347"/>
    </location>
</feature>
<dbReference type="InterPro" id="IPR001538">
    <property type="entry name" value="Man6P_isomerase-2_C"/>
</dbReference>
<evidence type="ECO:0000256" key="7">
    <source>
        <dbReference type="ARBA" id="ARBA00047343"/>
    </source>
</evidence>
<feature type="domain" description="Nucleotidyl transferase" evidence="9">
    <location>
        <begin position="6"/>
        <end position="283"/>
    </location>
</feature>
<feature type="domain" description="Mannose-6-phosphate isomerase type II C-terminal" evidence="10">
    <location>
        <begin position="360"/>
        <end position="467"/>
    </location>
</feature>
<evidence type="ECO:0000256" key="6">
    <source>
        <dbReference type="ARBA" id="ARBA00023134"/>
    </source>
</evidence>
<keyword evidence="12" id="KW-0413">Isomerase</keyword>
<name>A0ABS7VS25_9HYPH</name>
<dbReference type="EMBL" id="JAIRBM010000017">
    <property type="protein sequence ID" value="MBZ6078366.1"/>
    <property type="molecule type" value="Genomic_DNA"/>
</dbReference>
<keyword evidence="5" id="KW-0547">Nucleotide-binding</keyword>
<dbReference type="NCBIfam" id="TIGR01479">
    <property type="entry name" value="GMP_PMI"/>
    <property type="match status" value="1"/>
</dbReference>
<evidence type="ECO:0000313" key="13">
    <source>
        <dbReference type="Proteomes" id="UP000704176"/>
    </source>
</evidence>